<dbReference type="Proteomes" id="UP000829685">
    <property type="component" value="Unassembled WGS sequence"/>
</dbReference>
<name>A0A9P9WQK6_9PEZI</name>
<protein>
    <recommendedName>
        <fullName evidence="3">Alpha/beta-hydrolase</fullName>
    </recommendedName>
</protein>
<gene>
    <name evidence="1" type="ORF">JX265_004271</name>
</gene>
<dbReference type="AlphaFoldDB" id="A0A9P9WQK6"/>
<accession>A0A9P9WQK6</accession>
<proteinExistence type="predicted"/>
<comment type="caution">
    <text evidence="1">The sequence shown here is derived from an EMBL/GenBank/DDBJ whole genome shotgun (WGS) entry which is preliminary data.</text>
</comment>
<evidence type="ECO:0008006" key="3">
    <source>
        <dbReference type="Google" id="ProtNLM"/>
    </source>
</evidence>
<evidence type="ECO:0000313" key="1">
    <source>
        <dbReference type="EMBL" id="KAI1875213.1"/>
    </source>
</evidence>
<dbReference type="InterPro" id="IPR029058">
    <property type="entry name" value="AB_hydrolase_fold"/>
</dbReference>
<dbReference type="EMBL" id="JAFIMR010000008">
    <property type="protein sequence ID" value="KAI1875213.1"/>
    <property type="molecule type" value="Genomic_DNA"/>
</dbReference>
<dbReference type="PANTHER" id="PTHR47381">
    <property type="entry name" value="ALPHA/BETA-HYDROLASES SUPERFAMILY PROTEIN"/>
    <property type="match status" value="1"/>
</dbReference>
<dbReference type="PANTHER" id="PTHR47381:SF3">
    <property type="entry name" value="ALPHA_BETA-HYDROLASES SUPERFAMILY PROTEIN"/>
    <property type="match status" value="1"/>
</dbReference>
<dbReference type="SUPFAM" id="SSF53474">
    <property type="entry name" value="alpha/beta-Hydrolases"/>
    <property type="match status" value="1"/>
</dbReference>
<evidence type="ECO:0000313" key="2">
    <source>
        <dbReference type="Proteomes" id="UP000829685"/>
    </source>
</evidence>
<keyword evidence="2" id="KW-1185">Reference proteome</keyword>
<organism evidence="1 2">
    <name type="scientific">Neoarthrinium moseri</name>
    <dbReference type="NCBI Taxonomy" id="1658444"/>
    <lineage>
        <taxon>Eukaryota</taxon>
        <taxon>Fungi</taxon>
        <taxon>Dikarya</taxon>
        <taxon>Ascomycota</taxon>
        <taxon>Pezizomycotina</taxon>
        <taxon>Sordariomycetes</taxon>
        <taxon>Xylariomycetidae</taxon>
        <taxon>Amphisphaeriales</taxon>
        <taxon>Apiosporaceae</taxon>
        <taxon>Neoarthrinium</taxon>
    </lineage>
</organism>
<sequence>MSTPNPMVTPPGPIPEVSKATISIAGLPVDVYGLKELSPAAKAVSCLWLHHGRLRMKEDMAPTASLALSAWHRTSASSTRGLIAVAFDQRNHGSRKINDLNNQAWRQGNPTHAQDMFGTVNAMVVDTSLLLDALEGYIFGNGDFAAEGGKLRAIDQHLALGVSLGGHSVWQTLFAEPRVTAGVVVIGCPDYMTLMTDRARLSKRDTFSVADNGAGFLGSRDFPLALVGACKKYDPKGILFGTGQIAPQQPSDEEKARLRSILDPRIRGKKFQLLSGGKDKLVPYAKGEPFLNFFKAAVETWYEDGGVSVEDIIYPEAGHEFSPRMMQDAVRFIVDVVDGADKGKSAASAKI</sequence>
<reference evidence="1" key="1">
    <citation type="submission" date="2021-03" db="EMBL/GenBank/DDBJ databases">
        <title>Revisited historic fungal species revealed as producer of novel bioactive compounds through whole genome sequencing and comparative genomics.</title>
        <authorList>
            <person name="Vignolle G.A."/>
            <person name="Hochenegger N."/>
            <person name="Mach R.L."/>
            <person name="Mach-Aigner A.R."/>
            <person name="Javad Rahimi M."/>
            <person name="Salim K.A."/>
            <person name="Chan C.M."/>
            <person name="Lim L.B.L."/>
            <person name="Cai F."/>
            <person name="Druzhinina I.S."/>
            <person name="U'Ren J.M."/>
            <person name="Derntl C."/>
        </authorList>
    </citation>
    <scope>NUCLEOTIDE SEQUENCE</scope>
    <source>
        <strain evidence="1">TUCIM 5799</strain>
    </source>
</reference>
<dbReference type="Gene3D" id="3.40.50.1820">
    <property type="entry name" value="alpha/beta hydrolase"/>
    <property type="match status" value="1"/>
</dbReference>